<evidence type="ECO:0000256" key="1">
    <source>
        <dbReference type="SAM" id="Phobius"/>
    </source>
</evidence>
<dbReference type="EMBL" id="CP001618">
    <property type="protein sequence ID" value="ACQ81660.1"/>
    <property type="molecule type" value="Genomic_DNA"/>
</dbReference>
<dbReference type="RefSeq" id="WP_015883897.1">
    <property type="nucleotide sequence ID" value="NC_012669.1"/>
</dbReference>
<feature type="transmembrane region" description="Helical" evidence="1">
    <location>
        <begin position="60"/>
        <end position="76"/>
    </location>
</feature>
<dbReference type="STRING" id="471853.Bcav_3418"/>
<reference evidence="2 3" key="1">
    <citation type="journal article" date="2009" name="Stand. Genomic Sci.">
        <title>Complete genome sequence of Beutenbergia cavernae type strain (HKI 0122).</title>
        <authorList>
            <person name="Land M."/>
            <person name="Pukall R."/>
            <person name="Abt B."/>
            <person name="Goker M."/>
            <person name="Rohde M."/>
            <person name="Glavina Del Rio T."/>
            <person name="Tice H."/>
            <person name="Copeland A."/>
            <person name="Cheng J.F."/>
            <person name="Lucas S."/>
            <person name="Chen F."/>
            <person name="Nolan M."/>
            <person name="Bruce D."/>
            <person name="Goodwin L."/>
            <person name="Pitluck S."/>
            <person name="Ivanova N."/>
            <person name="Mavromatis K."/>
            <person name="Ovchinnikova G."/>
            <person name="Pati A."/>
            <person name="Chen A."/>
            <person name="Palaniappan K."/>
            <person name="Hauser L."/>
            <person name="Chang Y.J."/>
            <person name="Jefferies C.C."/>
            <person name="Saunders E."/>
            <person name="Brettin T."/>
            <person name="Detter J.C."/>
            <person name="Han C."/>
            <person name="Chain P."/>
            <person name="Bristow J."/>
            <person name="Eisen J.A."/>
            <person name="Markowitz V."/>
            <person name="Hugenholtz P."/>
            <person name="Kyrpides N.C."/>
            <person name="Klenk H.P."/>
            <person name="Lapidus A."/>
        </authorList>
    </citation>
    <scope>NUCLEOTIDE SEQUENCE [LARGE SCALE GENOMIC DNA]</scope>
    <source>
        <strain evidence="3">ATCC BAA-8 / DSM 12333 / NBRC 16432</strain>
    </source>
</reference>
<feature type="transmembrane region" description="Helical" evidence="1">
    <location>
        <begin position="166"/>
        <end position="184"/>
    </location>
</feature>
<organism evidence="2 3">
    <name type="scientific">Beutenbergia cavernae (strain ATCC BAA-8 / DSM 12333 / CCUG 43141 / JCM 11478 / NBRC 16432 / NCIMB 13614 / HKI 0122)</name>
    <dbReference type="NCBI Taxonomy" id="471853"/>
    <lineage>
        <taxon>Bacteria</taxon>
        <taxon>Bacillati</taxon>
        <taxon>Actinomycetota</taxon>
        <taxon>Actinomycetes</taxon>
        <taxon>Micrococcales</taxon>
        <taxon>Beutenbergiaceae</taxon>
        <taxon>Beutenbergia</taxon>
    </lineage>
</organism>
<keyword evidence="1" id="KW-0812">Transmembrane</keyword>
<dbReference type="Proteomes" id="UP000007962">
    <property type="component" value="Chromosome"/>
</dbReference>
<name>C5C235_BEUC1</name>
<keyword evidence="3" id="KW-1185">Reference proteome</keyword>
<evidence type="ECO:0000313" key="3">
    <source>
        <dbReference type="Proteomes" id="UP000007962"/>
    </source>
</evidence>
<feature type="transmembrane region" description="Helical" evidence="1">
    <location>
        <begin position="34"/>
        <end position="53"/>
    </location>
</feature>
<gene>
    <name evidence="2" type="ordered locus">Bcav_3418</name>
</gene>
<dbReference type="HOGENOM" id="CLU_083577_0_0_11"/>
<dbReference type="eggNOG" id="ENOG5032UDI">
    <property type="taxonomic scope" value="Bacteria"/>
</dbReference>
<keyword evidence="1" id="KW-1133">Transmembrane helix</keyword>
<feature type="transmembrane region" description="Helical" evidence="1">
    <location>
        <begin position="190"/>
        <end position="210"/>
    </location>
</feature>
<keyword evidence="1" id="KW-0472">Membrane</keyword>
<proteinExistence type="predicted"/>
<dbReference type="KEGG" id="bcv:Bcav_3418"/>
<feature type="transmembrane region" description="Helical" evidence="1">
    <location>
        <begin position="82"/>
        <end position="100"/>
    </location>
</feature>
<sequence>MSALMGSSTRAVLTSLAATGLAVAAYLSWPGFVAAAGAATLIFAVGWAMLLGLPAARGTIVVLVGATLAAFGAVLVGGDLRYLAVVMALGVGAAFVHELARRDGRPRLVESLAGTVTGLAVVCSGAGWAALGPGVIEVALVLCAAIALAAASACTAIRLGPWREALITMGVTTVVGAVAGLALLTSIGALTGALVGLATGTLTAALHILLGRYPTAGRFPAGLAAAMLPIVVVGIPVYVVDRLFL</sequence>
<accession>C5C235</accession>
<feature type="transmembrane region" description="Helical" evidence="1">
    <location>
        <begin position="112"/>
        <end position="132"/>
    </location>
</feature>
<dbReference type="AlphaFoldDB" id="C5C235"/>
<evidence type="ECO:0000313" key="2">
    <source>
        <dbReference type="EMBL" id="ACQ81660.1"/>
    </source>
</evidence>
<feature type="transmembrane region" description="Helical" evidence="1">
    <location>
        <begin position="222"/>
        <end position="240"/>
    </location>
</feature>
<protein>
    <submittedName>
        <fullName evidence="2">Uncharacterized protein</fullName>
    </submittedName>
</protein>
<feature type="transmembrane region" description="Helical" evidence="1">
    <location>
        <begin position="138"/>
        <end position="159"/>
    </location>
</feature>